<dbReference type="AlphaFoldDB" id="A0A8J4PSP6"/>
<dbReference type="GO" id="GO:0009898">
    <property type="term" value="C:cytoplasmic side of plasma membrane"/>
    <property type="evidence" value="ECO:0007669"/>
    <property type="project" value="TreeGrafter"/>
</dbReference>
<evidence type="ECO:0000313" key="2">
    <source>
        <dbReference type="EMBL" id="KAF2073833.1"/>
    </source>
</evidence>
<gene>
    <name evidence="2" type="ORF">CYY_004860</name>
</gene>
<name>A0A8J4PSP6_9MYCE</name>
<keyword evidence="3" id="KW-1185">Reference proteome</keyword>
<comment type="caution">
    <text evidence="2">The sequence shown here is derived from an EMBL/GenBank/DDBJ whole genome shotgun (WGS) entry which is preliminary data.</text>
</comment>
<dbReference type="GO" id="GO:0000815">
    <property type="term" value="C:ESCRT III complex"/>
    <property type="evidence" value="ECO:0007669"/>
    <property type="project" value="TreeGrafter"/>
</dbReference>
<dbReference type="InterPro" id="IPR005024">
    <property type="entry name" value="Snf7_fam"/>
</dbReference>
<organism evidence="2 3">
    <name type="scientific">Polysphondylium violaceum</name>
    <dbReference type="NCBI Taxonomy" id="133409"/>
    <lineage>
        <taxon>Eukaryota</taxon>
        <taxon>Amoebozoa</taxon>
        <taxon>Evosea</taxon>
        <taxon>Eumycetozoa</taxon>
        <taxon>Dictyostelia</taxon>
        <taxon>Dictyosteliales</taxon>
        <taxon>Dictyosteliaceae</taxon>
        <taxon>Polysphondylium</taxon>
    </lineage>
</organism>
<dbReference type="OrthoDB" id="10250120at2759"/>
<protein>
    <recommendedName>
        <fullName evidence="4">SNF7 family protein</fullName>
    </recommendedName>
</protein>
<accession>A0A8J4PSP6</accession>
<dbReference type="EMBL" id="AJWJ01000180">
    <property type="protein sequence ID" value="KAF2073833.1"/>
    <property type="molecule type" value="Genomic_DNA"/>
</dbReference>
<dbReference type="Proteomes" id="UP000695562">
    <property type="component" value="Unassembled WGS sequence"/>
</dbReference>
<dbReference type="PANTHER" id="PTHR22761">
    <property type="entry name" value="CHARGED MULTIVESICULAR BODY PROTEIN"/>
    <property type="match status" value="1"/>
</dbReference>
<dbReference type="Pfam" id="PF03357">
    <property type="entry name" value="Snf7"/>
    <property type="match status" value="1"/>
</dbReference>
<dbReference type="GO" id="GO:0005771">
    <property type="term" value="C:multivesicular body"/>
    <property type="evidence" value="ECO:0007669"/>
    <property type="project" value="TreeGrafter"/>
</dbReference>
<dbReference type="PANTHER" id="PTHR22761:SF96">
    <property type="entry name" value="BCDNA.GH08385"/>
    <property type="match status" value="1"/>
</dbReference>
<dbReference type="GO" id="GO:0006900">
    <property type="term" value="P:vesicle budding from membrane"/>
    <property type="evidence" value="ECO:0007669"/>
    <property type="project" value="TreeGrafter"/>
</dbReference>
<sequence length="476" mass="55208">MSNKNNSSNEKLIVEEKIRKAKQYTNGFDEMKSGERRGIIFSRIPSKQNNPDRYDNLIHFWSQSIQDVSKSCNVLIQTTKTLQQVFTIDNVSPMFLPLILIEMEKLGLIQRYEHYLAAQTSDIGWSKWLWSKCVVSPIQHYSGYSESQLQQQYQNPNTKFLVPSVIKEKAESLYQGQIEQIKSMTDNIVSYSRLEKSLLEWRISKEELDLLIQTLVKCGKAVIIYHNKEKRGIKFAVDESTRVQPEKSDYGILQLQNTKETLRIQEDNLVLDIERIQDDLQKSIRAKQKNHALLHLKRKKKLEDILLKRRDANSKIEDLLYSIESAQSNQQIYETLITGVSTLKTVNEKLTVDQVDNIMDDYQDAMANQREIDEVVRTGLGSIDSMSSIDVDEDQLEKELEQMEKDQEKEKLEKERLEKEKLEKSNVSKVSLSSSSSSNPLPIPTKDEEDELLKELESLQIEQVEKPKKQLVMESN</sequence>
<feature type="compositionally biased region" description="Low complexity" evidence="1">
    <location>
        <begin position="427"/>
        <end position="439"/>
    </location>
</feature>
<reference evidence="2" key="1">
    <citation type="submission" date="2020-01" db="EMBL/GenBank/DDBJ databases">
        <title>Development of genomics and gene disruption for Polysphondylium violaceum indicates a role for the polyketide synthase stlB in stalk morphogenesis.</title>
        <authorList>
            <person name="Narita B."/>
            <person name="Kawabe Y."/>
            <person name="Kin K."/>
            <person name="Saito T."/>
            <person name="Gibbs R."/>
            <person name="Kuspa A."/>
            <person name="Muzny D."/>
            <person name="Queller D."/>
            <person name="Richards S."/>
            <person name="Strassman J."/>
            <person name="Sucgang R."/>
            <person name="Worley K."/>
            <person name="Schaap P."/>
        </authorList>
    </citation>
    <scope>NUCLEOTIDE SEQUENCE</scope>
    <source>
        <strain evidence="2">QSvi11</strain>
    </source>
</reference>
<feature type="compositionally biased region" description="Basic and acidic residues" evidence="1">
    <location>
        <begin position="403"/>
        <end position="426"/>
    </location>
</feature>
<evidence type="ECO:0008006" key="4">
    <source>
        <dbReference type="Google" id="ProtNLM"/>
    </source>
</evidence>
<dbReference type="Gene3D" id="6.10.140.1230">
    <property type="match status" value="1"/>
</dbReference>
<dbReference type="GO" id="GO:0032511">
    <property type="term" value="P:late endosome to vacuole transport via multivesicular body sorting pathway"/>
    <property type="evidence" value="ECO:0007669"/>
    <property type="project" value="TreeGrafter"/>
</dbReference>
<proteinExistence type="predicted"/>
<feature type="region of interest" description="Disordered" evidence="1">
    <location>
        <begin position="403"/>
        <end position="454"/>
    </location>
</feature>
<evidence type="ECO:0000256" key="1">
    <source>
        <dbReference type="SAM" id="MobiDB-lite"/>
    </source>
</evidence>
<evidence type="ECO:0000313" key="3">
    <source>
        <dbReference type="Proteomes" id="UP000695562"/>
    </source>
</evidence>
<dbReference type="Pfam" id="PF25880">
    <property type="entry name" value="WHD_CHMP7_1st"/>
    <property type="match status" value="1"/>
</dbReference>